<gene>
    <name evidence="4" type="ORF">BLNAU_13586</name>
</gene>
<dbReference type="EMBL" id="JARBJD010000118">
    <property type="protein sequence ID" value="KAK2951429.1"/>
    <property type="molecule type" value="Genomic_DNA"/>
</dbReference>
<name>A0ABQ9XKR9_9EUKA</name>
<reference evidence="4 5" key="1">
    <citation type="journal article" date="2022" name="bioRxiv">
        <title>Genomics of Preaxostyla Flagellates Illuminates Evolutionary Transitions and the Path Towards Mitochondrial Loss.</title>
        <authorList>
            <person name="Novak L.V.F."/>
            <person name="Treitli S.C."/>
            <person name="Pyrih J."/>
            <person name="Halakuc P."/>
            <person name="Pipaliya S.V."/>
            <person name="Vacek V."/>
            <person name="Brzon O."/>
            <person name="Soukal P."/>
            <person name="Eme L."/>
            <person name="Dacks J.B."/>
            <person name="Karnkowska A."/>
            <person name="Elias M."/>
            <person name="Hampl V."/>
        </authorList>
    </citation>
    <scope>NUCLEOTIDE SEQUENCE [LARGE SCALE GENOMIC DNA]</scope>
    <source>
        <strain evidence="4">NAU3</strain>
        <tissue evidence="4">Gut</tissue>
    </source>
</reference>
<keyword evidence="3" id="KW-0472">Membrane</keyword>
<proteinExistence type="predicted"/>
<keyword evidence="1" id="KW-0175">Coiled coil</keyword>
<organism evidence="4 5">
    <name type="scientific">Blattamonas nauphoetae</name>
    <dbReference type="NCBI Taxonomy" id="2049346"/>
    <lineage>
        <taxon>Eukaryota</taxon>
        <taxon>Metamonada</taxon>
        <taxon>Preaxostyla</taxon>
        <taxon>Oxymonadida</taxon>
        <taxon>Blattamonas</taxon>
    </lineage>
</organism>
<comment type="caution">
    <text evidence="4">The sequence shown here is derived from an EMBL/GenBank/DDBJ whole genome shotgun (WGS) entry which is preliminary data.</text>
</comment>
<keyword evidence="3" id="KW-1133">Transmembrane helix</keyword>
<feature type="region of interest" description="Disordered" evidence="2">
    <location>
        <begin position="39"/>
        <end position="72"/>
    </location>
</feature>
<accession>A0ABQ9XKR9</accession>
<feature type="coiled-coil region" evidence="1">
    <location>
        <begin position="199"/>
        <end position="233"/>
    </location>
</feature>
<evidence type="ECO:0000313" key="5">
    <source>
        <dbReference type="Proteomes" id="UP001281761"/>
    </source>
</evidence>
<sequence length="252" mass="28820">MPKRKLSSNDPNIPLSIEERAKISGVSVPKSTTIRVEFDRRDIYSDGTEDESPQPQLHSAGEPRLPPSTQGEDRSRTIAFGVIVGLCVIILVITILPIREYLDVPVTFSLTRSANSTNPIYSEKHDLLFYVDSGTMWRMNRLPSFFHHPVYARGNELISEKIVLCSSSNTPSYPSLCIHPRKLQKSAFADEVGMERPDIEQTIKECEALKRKIENWEKDKQEACRQLEEARIDTIGYKVDLERRNERMFPDL</sequence>
<protein>
    <submittedName>
        <fullName evidence="4">Uncharacterized protein</fullName>
    </submittedName>
</protein>
<feature type="transmembrane region" description="Helical" evidence="3">
    <location>
        <begin position="78"/>
        <end position="98"/>
    </location>
</feature>
<evidence type="ECO:0000256" key="2">
    <source>
        <dbReference type="SAM" id="MobiDB-lite"/>
    </source>
</evidence>
<dbReference type="Proteomes" id="UP001281761">
    <property type="component" value="Unassembled WGS sequence"/>
</dbReference>
<keyword evidence="5" id="KW-1185">Reference proteome</keyword>
<evidence type="ECO:0000256" key="3">
    <source>
        <dbReference type="SAM" id="Phobius"/>
    </source>
</evidence>
<evidence type="ECO:0000313" key="4">
    <source>
        <dbReference type="EMBL" id="KAK2951429.1"/>
    </source>
</evidence>
<keyword evidence="3" id="KW-0812">Transmembrane</keyword>
<evidence type="ECO:0000256" key="1">
    <source>
        <dbReference type="SAM" id="Coils"/>
    </source>
</evidence>